<keyword evidence="2" id="KW-1185">Reference proteome</keyword>
<accession>A0A017STW2</accession>
<evidence type="ECO:0000313" key="2">
    <source>
        <dbReference type="Proteomes" id="UP000019678"/>
    </source>
</evidence>
<organism evidence="1 2">
    <name type="scientific">Chondromyces apiculatus DSM 436</name>
    <dbReference type="NCBI Taxonomy" id="1192034"/>
    <lineage>
        <taxon>Bacteria</taxon>
        <taxon>Pseudomonadati</taxon>
        <taxon>Myxococcota</taxon>
        <taxon>Polyangia</taxon>
        <taxon>Polyangiales</taxon>
        <taxon>Polyangiaceae</taxon>
        <taxon>Chondromyces</taxon>
    </lineage>
</organism>
<sequence length="42" mass="4686">MGCLWSIPAACAVHVVRALTARAVMHRAKNLNVKRSVRRERG</sequence>
<dbReference type="Proteomes" id="UP000019678">
    <property type="component" value="Unassembled WGS sequence"/>
</dbReference>
<proteinExistence type="predicted"/>
<protein>
    <submittedName>
        <fullName evidence="1">Uncharacterized protein</fullName>
    </submittedName>
</protein>
<dbReference type="AlphaFoldDB" id="A0A017STW2"/>
<comment type="caution">
    <text evidence="1">The sequence shown here is derived from an EMBL/GenBank/DDBJ whole genome shotgun (WGS) entry which is preliminary data.</text>
</comment>
<name>A0A017STW2_9BACT</name>
<reference evidence="1 2" key="1">
    <citation type="submission" date="2013-05" db="EMBL/GenBank/DDBJ databases">
        <title>Genome assembly of Chondromyces apiculatus DSM 436.</title>
        <authorList>
            <person name="Sharma G."/>
            <person name="Khatri I."/>
            <person name="Kaur C."/>
            <person name="Mayilraj S."/>
            <person name="Subramanian S."/>
        </authorList>
    </citation>
    <scope>NUCLEOTIDE SEQUENCE [LARGE SCALE GENOMIC DNA]</scope>
    <source>
        <strain evidence="1 2">DSM 436</strain>
    </source>
</reference>
<dbReference type="STRING" id="1192034.CAP_0830"/>
<evidence type="ECO:0000313" key="1">
    <source>
        <dbReference type="EMBL" id="EYF00423.1"/>
    </source>
</evidence>
<dbReference type="EMBL" id="ASRX01000111">
    <property type="protein sequence ID" value="EYF00423.1"/>
    <property type="molecule type" value="Genomic_DNA"/>
</dbReference>
<gene>
    <name evidence="1" type="ORF">CAP_0830</name>
</gene>